<keyword evidence="1" id="KW-0548">Nucleotidyltransferase</keyword>
<reference evidence="1" key="1">
    <citation type="submission" date="2019-10" db="EMBL/GenBank/DDBJ databases">
        <title>The miscellaneous mycovirome associated to the plant pathogenic fungus Erysiphe necator.</title>
        <authorList>
            <person name="Rodriguez-Romero J."/>
            <person name="Chiapello M."/>
            <person name="Cordoba L."/>
            <person name="Turina M."/>
            <person name="Ayllon M.A."/>
        </authorList>
    </citation>
    <scope>NUCLEOTIDE SEQUENCE</scope>
    <source>
        <strain evidence="1">PMS8_103</strain>
    </source>
</reference>
<keyword evidence="1" id="KW-0696">RNA-directed RNA polymerase</keyword>
<sequence>MINRAFGTELTVRTFCSLKEMKEFCSGLLLPSSGHPWSRPTACLTARDRLSIAGSLFLFRKTLPASTPSIPDYLDKMSKPAPDPPSGFMEFISKEMSEMFPVGWDSKYGSAVAGTVVRTSACLEATRKVGGARGLLVEGWESRAEFCRSVLDKYAKPIETRGVSLSRAMVARCDGKDRIVTVNSVDMTYLTPYHTTMYDHISGMDWCLRGEARAASFSDFLRRKGEVFVSGDYESATDNLNLDVARHILNLINRSCSRVPLWIRDLASDTLGGLIEGPERTVRVRRGQLMGNALSFPLLCLQNYLAFRFLHPRRVPVKINGDDIVFRTTQGEFEKWSAGVTACGLTLSVGKTAVSKHWFSLNSTFFISGTVRVREAPVIRSTCFFKPVEDFGSIAGRLATLKSFGNHNRRRILTEFLLGRLRPAIMASQVSVTRGLGAFVSKRSLFGANLAERESFYLSLDKSFDKLKGKVNVGYLSHELPEGWKRVKSTEPVCESDQREFFRELVEATWRPLKAVHGEEKVETFTSRFVTYPCKWARVLKLSNREVYRRKTNFKLPKKERGTYRWVRRECVVGSAVEEDYSFGDEFEMCGGGCLNLETLEFYDFSPPGRDAFPSVYHSILD</sequence>
<accession>A0A8E3YNJ7</accession>
<dbReference type="GO" id="GO:0003968">
    <property type="term" value="F:RNA-directed RNA polymerase activity"/>
    <property type="evidence" value="ECO:0007669"/>
    <property type="project" value="UniProtKB-KW"/>
</dbReference>
<organism evidence="1">
    <name type="scientific">Erysiphe necator associated ourmia-like virus 117</name>
    <dbReference type="NCBI Taxonomy" id="2741777"/>
    <lineage>
        <taxon>Viruses</taxon>
        <taxon>Riboviria</taxon>
        <taxon>Orthornavirae</taxon>
        <taxon>Lenarviricota</taxon>
        <taxon>Miaviricetes</taxon>
        <taxon>Ourlivirales</taxon>
        <taxon>Botourmiaviridae</taxon>
        <taxon>Ourmiavirus</taxon>
    </lineage>
</organism>
<protein>
    <submittedName>
        <fullName evidence="1">RNA-dependent RNA polymerase</fullName>
    </submittedName>
</protein>
<keyword evidence="1" id="KW-0808">Transferase</keyword>
<name>A0A8E3YNJ7_9VIRU</name>
<proteinExistence type="predicted"/>
<evidence type="ECO:0000313" key="1">
    <source>
        <dbReference type="EMBL" id="QKI79946.1"/>
    </source>
</evidence>
<dbReference type="EMBL" id="MN611644">
    <property type="protein sequence ID" value="QKI79946.1"/>
    <property type="molecule type" value="Genomic_RNA"/>
</dbReference>